<evidence type="ECO:0000313" key="8">
    <source>
        <dbReference type="Proteomes" id="UP000186400"/>
    </source>
</evidence>
<name>A0A1N6RCM3_9SPIO</name>
<accession>A0A1N6RCM3</accession>
<dbReference type="OrthoDB" id="9814556at2"/>
<organism evidence="7 8">
    <name type="scientific">Alkalispirochaeta americana</name>
    <dbReference type="NCBI Taxonomy" id="159291"/>
    <lineage>
        <taxon>Bacteria</taxon>
        <taxon>Pseudomonadati</taxon>
        <taxon>Spirochaetota</taxon>
        <taxon>Spirochaetia</taxon>
        <taxon>Spirochaetales</taxon>
        <taxon>Spirochaetaceae</taxon>
        <taxon>Alkalispirochaeta</taxon>
    </lineage>
</organism>
<dbReference type="GO" id="GO:0016117">
    <property type="term" value="P:carotenoid biosynthetic process"/>
    <property type="evidence" value="ECO:0007669"/>
    <property type="project" value="UniProtKB-KW"/>
</dbReference>
<evidence type="ECO:0000256" key="3">
    <source>
        <dbReference type="ARBA" id="ARBA00022746"/>
    </source>
</evidence>
<evidence type="ECO:0000313" key="7">
    <source>
        <dbReference type="EMBL" id="SIQ26583.1"/>
    </source>
</evidence>
<proteinExistence type="inferred from homology"/>
<gene>
    <name evidence="7" type="ORF">SAMN05920897_10654</name>
</gene>
<dbReference type="InterPro" id="IPR002937">
    <property type="entry name" value="Amino_oxidase"/>
</dbReference>
<keyword evidence="3 5" id="KW-0125">Carotenoid biosynthesis</keyword>
<dbReference type="Gene3D" id="3.50.50.60">
    <property type="entry name" value="FAD/NAD(P)-binding domain"/>
    <property type="match status" value="2"/>
</dbReference>
<keyword evidence="4 5" id="KW-0560">Oxidoreductase</keyword>
<dbReference type="GO" id="GO:0016491">
    <property type="term" value="F:oxidoreductase activity"/>
    <property type="evidence" value="ECO:0007669"/>
    <property type="project" value="UniProtKB-KW"/>
</dbReference>
<sequence>MKRVLVVGAGFGGISAAAFLARDGYDVTVLEKNSWVGGRAREFSREGFRFDMGPSWYWMPQEHDRWFREMGRSREEFYEIHRVDPSYRVYFDSPLGEEGEYYLDLPADPQGARDVFERLEPGSGGRLSRYLEDCAAKYRLAMDSFVFRNYYSIADFLHPRVIPHLPRLNLFQSYGSRVRRQVRHGALQKILEFPVVFLGSRAGKTPAVYTLMNHVDFSLGTWYPQGGFSAVARAMQQVCEDLGVRFRLGHEVTELSLEGRRVRAASVRTQAGETYQEEFDLVVANADYHHVEQQLLPPEYRSVSPGRWDRLSLAPAVVNYYLAFDRPLEEFQHHTFFFDAPWEEHFHAVYEKPRWIKKPLFYLHLPSRTDKTCAPPGKEALFLLIPVAAGLEDTPEQRRIYLEHALDRMEEKTGRPLRKHLMFQESMSLKEFSADYHAFKGNAFGLGQTLFQTAWFRLKNRSKKVSNLYYAGQYTLPGTGTTMSMISGEVTAARVQAGR</sequence>
<dbReference type="InterPro" id="IPR014105">
    <property type="entry name" value="Carotenoid/retinoid_OxRdtase"/>
</dbReference>
<dbReference type="STRING" id="159291.SAMN05920897_10654"/>
<dbReference type="PANTHER" id="PTHR43734:SF1">
    <property type="entry name" value="PHYTOENE DESATURASE"/>
    <property type="match status" value="1"/>
</dbReference>
<protein>
    <submittedName>
        <fullName evidence="7">Phytoene desaturase</fullName>
    </submittedName>
</protein>
<comment type="similarity">
    <text evidence="2 5">Belongs to the carotenoid/retinoid oxidoreductase family.</text>
</comment>
<comment type="pathway">
    <text evidence="1 5">Carotenoid biosynthesis.</text>
</comment>
<dbReference type="PANTHER" id="PTHR43734">
    <property type="entry name" value="PHYTOENE DESATURASE"/>
    <property type="match status" value="1"/>
</dbReference>
<reference evidence="7 8" key="1">
    <citation type="submission" date="2017-01" db="EMBL/GenBank/DDBJ databases">
        <authorList>
            <person name="Mah S.A."/>
            <person name="Swanson W.J."/>
            <person name="Moy G.W."/>
            <person name="Vacquier V.D."/>
        </authorList>
    </citation>
    <scope>NUCLEOTIDE SEQUENCE [LARGE SCALE GENOMIC DNA]</scope>
    <source>
        <strain evidence="7 8">ASpG1</strain>
    </source>
</reference>
<keyword evidence="8" id="KW-1185">Reference proteome</keyword>
<dbReference type="InterPro" id="IPR036188">
    <property type="entry name" value="FAD/NAD-bd_sf"/>
</dbReference>
<dbReference type="SUPFAM" id="SSF51905">
    <property type="entry name" value="FAD/NAD(P)-binding domain"/>
    <property type="match status" value="1"/>
</dbReference>
<dbReference type="NCBIfam" id="TIGR02734">
    <property type="entry name" value="crtI_fam"/>
    <property type="match status" value="1"/>
</dbReference>
<dbReference type="Proteomes" id="UP000186400">
    <property type="component" value="Unassembled WGS sequence"/>
</dbReference>
<evidence type="ECO:0000256" key="5">
    <source>
        <dbReference type="RuleBase" id="RU362075"/>
    </source>
</evidence>
<dbReference type="AlphaFoldDB" id="A0A1N6RCM3"/>
<dbReference type="EMBL" id="FTMS01000006">
    <property type="protein sequence ID" value="SIQ26583.1"/>
    <property type="molecule type" value="Genomic_DNA"/>
</dbReference>
<evidence type="ECO:0000256" key="1">
    <source>
        <dbReference type="ARBA" id="ARBA00004829"/>
    </source>
</evidence>
<dbReference type="RefSeq" id="WP_076488343.1">
    <property type="nucleotide sequence ID" value="NZ_FTMS01000006.1"/>
</dbReference>
<dbReference type="Pfam" id="PF01593">
    <property type="entry name" value="Amino_oxidase"/>
    <property type="match status" value="1"/>
</dbReference>
<evidence type="ECO:0000259" key="6">
    <source>
        <dbReference type="Pfam" id="PF01593"/>
    </source>
</evidence>
<feature type="domain" description="Amine oxidase" evidence="6">
    <location>
        <begin position="12"/>
        <end position="495"/>
    </location>
</feature>
<evidence type="ECO:0000256" key="4">
    <source>
        <dbReference type="ARBA" id="ARBA00023002"/>
    </source>
</evidence>
<evidence type="ECO:0000256" key="2">
    <source>
        <dbReference type="ARBA" id="ARBA00006046"/>
    </source>
</evidence>